<dbReference type="Gene3D" id="1.25.40.20">
    <property type="entry name" value="Ankyrin repeat-containing domain"/>
    <property type="match status" value="1"/>
</dbReference>
<feature type="repeat" description="ANK" evidence="3">
    <location>
        <begin position="166"/>
        <end position="191"/>
    </location>
</feature>
<feature type="repeat" description="ANK" evidence="3">
    <location>
        <begin position="97"/>
        <end position="132"/>
    </location>
</feature>
<dbReference type="OrthoDB" id="4772757at2759"/>
<evidence type="ECO:0000256" key="1">
    <source>
        <dbReference type="ARBA" id="ARBA00022737"/>
    </source>
</evidence>
<dbReference type="AlphaFoldDB" id="A0A3A2ZUJ4"/>
<keyword evidence="5" id="KW-1185">Reference proteome</keyword>
<dbReference type="InterPro" id="IPR002110">
    <property type="entry name" value="Ankyrin_rpt"/>
</dbReference>
<dbReference type="SMART" id="SM00248">
    <property type="entry name" value="ANK"/>
    <property type="match status" value="5"/>
</dbReference>
<dbReference type="PANTHER" id="PTHR24198">
    <property type="entry name" value="ANKYRIN REPEAT AND PROTEIN KINASE DOMAIN-CONTAINING PROTEIN"/>
    <property type="match status" value="1"/>
</dbReference>
<comment type="caution">
    <text evidence="4">The sequence shown here is derived from an EMBL/GenBank/DDBJ whole genome shotgun (WGS) entry which is preliminary data.</text>
</comment>
<dbReference type="PANTHER" id="PTHR24198:SF194">
    <property type="entry name" value="INVERSIN-A"/>
    <property type="match status" value="1"/>
</dbReference>
<feature type="repeat" description="ANK" evidence="3">
    <location>
        <begin position="133"/>
        <end position="165"/>
    </location>
</feature>
<dbReference type="Pfam" id="PF12796">
    <property type="entry name" value="Ank_2"/>
    <property type="match status" value="2"/>
</dbReference>
<organism evidence="4 5">
    <name type="scientific">Aspergillus sclerotialis</name>
    <dbReference type="NCBI Taxonomy" id="2070753"/>
    <lineage>
        <taxon>Eukaryota</taxon>
        <taxon>Fungi</taxon>
        <taxon>Dikarya</taxon>
        <taxon>Ascomycota</taxon>
        <taxon>Pezizomycotina</taxon>
        <taxon>Eurotiomycetes</taxon>
        <taxon>Eurotiomycetidae</taxon>
        <taxon>Eurotiales</taxon>
        <taxon>Aspergillaceae</taxon>
        <taxon>Aspergillus</taxon>
        <taxon>Aspergillus subgen. Polypaecilum</taxon>
    </lineage>
</organism>
<keyword evidence="2 3" id="KW-0040">ANK repeat</keyword>
<dbReference type="EMBL" id="MVGC01000016">
    <property type="protein sequence ID" value="RJE26736.1"/>
    <property type="molecule type" value="Genomic_DNA"/>
</dbReference>
<accession>A0A3A2ZUJ4</accession>
<dbReference type="Proteomes" id="UP000266188">
    <property type="component" value="Unassembled WGS sequence"/>
</dbReference>
<gene>
    <name evidence="4" type="ORF">PHISCL_00967</name>
</gene>
<feature type="repeat" description="ANK" evidence="3">
    <location>
        <begin position="65"/>
        <end position="95"/>
    </location>
</feature>
<dbReference type="PROSITE" id="PS50088">
    <property type="entry name" value="ANK_REPEAT"/>
    <property type="match status" value="4"/>
</dbReference>
<proteinExistence type="predicted"/>
<evidence type="ECO:0000256" key="2">
    <source>
        <dbReference type="ARBA" id="ARBA00023043"/>
    </source>
</evidence>
<reference evidence="5" key="1">
    <citation type="submission" date="2017-02" db="EMBL/GenBank/DDBJ databases">
        <authorList>
            <person name="Tafer H."/>
            <person name="Lopandic K."/>
        </authorList>
    </citation>
    <scope>NUCLEOTIDE SEQUENCE [LARGE SCALE GENOMIC DNA]</scope>
    <source>
        <strain evidence="5">CBS 366.77</strain>
    </source>
</reference>
<dbReference type="PROSITE" id="PS50297">
    <property type="entry name" value="ANK_REP_REGION"/>
    <property type="match status" value="2"/>
</dbReference>
<keyword evidence="1" id="KW-0677">Repeat</keyword>
<name>A0A3A2ZUJ4_9EURO</name>
<evidence type="ECO:0000313" key="5">
    <source>
        <dbReference type="Proteomes" id="UP000266188"/>
    </source>
</evidence>
<dbReference type="SUPFAM" id="SSF48403">
    <property type="entry name" value="Ankyrin repeat"/>
    <property type="match status" value="1"/>
</dbReference>
<evidence type="ECO:0000256" key="3">
    <source>
        <dbReference type="PROSITE-ProRule" id="PRU00023"/>
    </source>
</evidence>
<evidence type="ECO:0000313" key="4">
    <source>
        <dbReference type="EMBL" id="RJE26736.1"/>
    </source>
</evidence>
<protein>
    <submittedName>
        <fullName evidence="4">NACHT domain protein</fullName>
    </submittedName>
</protein>
<sequence>MFIDPCSYRWCLWADAHEKTFNIESPRHRHPTVIYYAALHGFCNIIEWLTSHGVDINETGGLFGTVLQVAAFAGYKDAVVTLVLKYGADINHQGGFYGYPVIGAAAFGSASKSEELVRLLLSSGADINVANEGGLTALHLAARRGHQFVVRVLIENGAKANVQSSTGVSPLHQAAYNGNIGVAQLLMENGATRSFLLLFLNFSLTAECANDRISPFVSSSVILYSENSTFFGMRDVTNDRI</sequence>
<dbReference type="STRING" id="2070753.A0A3A2ZUJ4"/>
<dbReference type="InterPro" id="IPR036770">
    <property type="entry name" value="Ankyrin_rpt-contain_sf"/>
</dbReference>